<feature type="signal peptide" evidence="1">
    <location>
        <begin position="1"/>
        <end position="27"/>
    </location>
</feature>
<proteinExistence type="predicted"/>
<protein>
    <recommendedName>
        <fullName evidence="4">Secreted protein</fullName>
    </recommendedName>
</protein>
<evidence type="ECO:0000256" key="1">
    <source>
        <dbReference type="SAM" id="SignalP"/>
    </source>
</evidence>
<evidence type="ECO:0000313" key="2">
    <source>
        <dbReference type="EMBL" id="MEV4926595.1"/>
    </source>
</evidence>
<feature type="chain" id="PRO_5046357622" description="Secreted protein" evidence="1">
    <location>
        <begin position="28"/>
        <end position="112"/>
    </location>
</feature>
<name>A0ABV3J2B3_9ACTN</name>
<organism evidence="2 3">
    <name type="scientific">Streptomyces roseoverticillatus</name>
    <dbReference type="NCBI Taxonomy" id="66429"/>
    <lineage>
        <taxon>Bacteria</taxon>
        <taxon>Bacillati</taxon>
        <taxon>Actinomycetota</taxon>
        <taxon>Actinomycetes</taxon>
        <taxon>Kitasatosporales</taxon>
        <taxon>Streptomycetaceae</taxon>
        <taxon>Streptomyces</taxon>
    </lineage>
</organism>
<accession>A0ABV3J2B3</accession>
<evidence type="ECO:0008006" key="4">
    <source>
        <dbReference type="Google" id="ProtNLM"/>
    </source>
</evidence>
<dbReference type="Proteomes" id="UP001552479">
    <property type="component" value="Unassembled WGS sequence"/>
</dbReference>
<gene>
    <name evidence="2" type="ORF">AB0L03_27875</name>
</gene>
<reference evidence="2 3" key="1">
    <citation type="submission" date="2024-06" db="EMBL/GenBank/DDBJ databases">
        <title>The Natural Products Discovery Center: Release of the First 8490 Sequenced Strains for Exploring Actinobacteria Biosynthetic Diversity.</title>
        <authorList>
            <person name="Kalkreuter E."/>
            <person name="Kautsar S.A."/>
            <person name="Yang D."/>
            <person name="Bader C.D."/>
            <person name="Teijaro C.N."/>
            <person name="Fluegel L."/>
            <person name="Davis C.M."/>
            <person name="Simpson J.R."/>
            <person name="Lauterbach L."/>
            <person name="Steele A.D."/>
            <person name="Gui C."/>
            <person name="Meng S."/>
            <person name="Li G."/>
            <person name="Viehrig K."/>
            <person name="Ye F."/>
            <person name="Su P."/>
            <person name="Kiefer A.F."/>
            <person name="Nichols A."/>
            <person name="Cepeda A.J."/>
            <person name="Yan W."/>
            <person name="Fan B."/>
            <person name="Jiang Y."/>
            <person name="Adhikari A."/>
            <person name="Zheng C.-J."/>
            <person name="Schuster L."/>
            <person name="Cowan T.M."/>
            <person name="Smanski M.J."/>
            <person name="Chevrette M.G."/>
            <person name="De Carvalho L.P.S."/>
            <person name="Shen B."/>
        </authorList>
    </citation>
    <scope>NUCLEOTIDE SEQUENCE [LARGE SCALE GENOMIC DNA]</scope>
    <source>
        <strain evidence="2 3">NPDC053791</strain>
    </source>
</reference>
<dbReference type="EMBL" id="JBFASG010000036">
    <property type="protein sequence ID" value="MEV4926595.1"/>
    <property type="molecule type" value="Genomic_DNA"/>
</dbReference>
<sequence length="112" mass="11919">MFKRVATSVAALSLGVAGFVLAPAAHAGTSGAEKAFTPPSCQGHRGNTAVWVTCKGRGSVSQVRMVYECRVLGQVVQHTTPWETLGARDFTTISEECTFEAVSAKGKYRPFP</sequence>
<keyword evidence="3" id="KW-1185">Reference proteome</keyword>
<comment type="caution">
    <text evidence="2">The sequence shown here is derived from an EMBL/GenBank/DDBJ whole genome shotgun (WGS) entry which is preliminary data.</text>
</comment>
<dbReference type="RefSeq" id="WP_359097877.1">
    <property type="nucleotide sequence ID" value="NZ_JBEZGT010000008.1"/>
</dbReference>
<keyword evidence="1" id="KW-0732">Signal</keyword>
<evidence type="ECO:0000313" key="3">
    <source>
        <dbReference type="Proteomes" id="UP001552479"/>
    </source>
</evidence>